<reference evidence="2" key="1">
    <citation type="journal article" date="2017" name="Nature">
        <title>The sunflower genome provides insights into oil metabolism, flowering and Asterid evolution.</title>
        <authorList>
            <person name="Badouin H."/>
            <person name="Gouzy J."/>
            <person name="Grassa C.J."/>
            <person name="Murat F."/>
            <person name="Staton S.E."/>
            <person name="Cottret L."/>
            <person name="Lelandais-Briere C."/>
            <person name="Owens G.L."/>
            <person name="Carrere S."/>
            <person name="Mayjonade B."/>
            <person name="Legrand L."/>
            <person name="Gill N."/>
            <person name="Kane N.C."/>
            <person name="Bowers J.E."/>
            <person name="Hubner S."/>
            <person name="Bellec A."/>
            <person name="Berard A."/>
            <person name="Berges H."/>
            <person name="Blanchet N."/>
            <person name="Boniface M.C."/>
            <person name="Brunel D."/>
            <person name="Catrice O."/>
            <person name="Chaidir N."/>
            <person name="Claudel C."/>
            <person name="Donnadieu C."/>
            <person name="Faraut T."/>
            <person name="Fievet G."/>
            <person name="Helmstetter N."/>
            <person name="King M."/>
            <person name="Knapp S.J."/>
            <person name="Lai Z."/>
            <person name="Le Paslier M.C."/>
            <person name="Lippi Y."/>
            <person name="Lorenzon L."/>
            <person name="Mandel J.R."/>
            <person name="Marage G."/>
            <person name="Marchand G."/>
            <person name="Marquand E."/>
            <person name="Bret-Mestries E."/>
            <person name="Morien E."/>
            <person name="Nambeesan S."/>
            <person name="Nguyen T."/>
            <person name="Pegot-Espagnet P."/>
            <person name="Pouilly N."/>
            <person name="Raftis F."/>
            <person name="Sallet E."/>
            <person name="Schiex T."/>
            <person name="Thomas J."/>
            <person name="Vandecasteele C."/>
            <person name="Vares D."/>
            <person name="Vear F."/>
            <person name="Vautrin S."/>
            <person name="Crespi M."/>
            <person name="Mangin B."/>
            <person name="Burke J.M."/>
            <person name="Salse J."/>
            <person name="Munos S."/>
            <person name="Vincourt P."/>
            <person name="Rieseberg L.H."/>
            <person name="Langlade N.B."/>
        </authorList>
    </citation>
    <scope>NUCLEOTIDE SEQUENCE [LARGE SCALE GENOMIC DNA]</scope>
    <source>
        <strain evidence="2">cv. SF193</strain>
    </source>
</reference>
<gene>
    <name evidence="1" type="ORF">HannXRQ_Chr17g0566321</name>
</gene>
<keyword evidence="2" id="KW-1185">Reference proteome</keyword>
<accession>A0A251RVE9</accession>
<name>A0A251RVE9_HELAN</name>
<organism evidence="1 2">
    <name type="scientific">Helianthus annuus</name>
    <name type="common">Common sunflower</name>
    <dbReference type="NCBI Taxonomy" id="4232"/>
    <lineage>
        <taxon>Eukaryota</taxon>
        <taxon>Viridiplantae</taxon>
        <taxon>Streptophyta</taxon>
        <taxon>Embryophyta</taxon>
        <taxon>Tracheophyta</taxon>
        <taxon>Spermatophyta</taxon>
        <taxon>Magnoliopsida</taxon>
        <taxon>eudicotyledons</taxon>
        <taxon>Gunneridae</taxon>
        <taxon>Pentapetalae</taxon>
        <taxon>asterids</taxon>
        <taxon>campanulids</taxon>
        <taxon>Asterales</taxon>
        <taxon>Asteraceae</taxon>
        <taxon>Asteroideae</taxon>
        <taxon>Heliantheae alliance</taxon>
        <taxon>Heliantheae</taxon>
        <taxon>Helianthus</taxon>
    </lineage>
</organism>
<evidence type="ECO:0000313" key="1">
    <source>
        <dbReference type="EMBL" id="OTF87834.1"/>
    </source>
</evidence>
<dbReference type="EMBL" id="CM007906">
    <property type="protein sequence ID" value="OTF87834.1"/>
    <property type="molecule type" value="Genomic_DNA"/>
</dbReference>
<dbReference type="Proteomes" id="UP000215914">
    <property type="component" value="Chromosome 17"/>
</dbReference>
<protein>
    <submittedName>
        <fullName evidence="1">Uncharacterized protein</fullName>
    </submittedName>
</protein>
<sequence>MGVFIVRKLHSRCSMTSMQSFLILGLGRMSLWKIKPMYQHHLWRHMDMQHPSMSSLSLVSECCREK</sequence>
<proteinExistence type="predicted"/>
<dbReference type="AlphaFoldDB" id="A0A251RVE9"/>
<dbReference type="InParanoid" id="A0A251RVE9"/>
<evidence type="ECO:0000313" key="2">
    <source>
        <dbReference type="Proteomes" id="UP000215914"/>
    </source>
</evidence>